<comment type="caution">
    <text evidence="2">The sequence shown here is derived from an EMBL/GenBank/DDBJ whole genome shotgun (WGS) entry which is preliminary data.</text>
</comment>
<dbReference type="EMBL" id="MU128959">
    <property type="protein sequence ID" value="KAF9514573.1"/>
    <property type="molecule type" value="Genomic_DNA"/>
</dbReference>
<organism evidence="2 3">
    <name type="scientific">Hydnum rufescens UP504</name>
    <dbReference type="NCBI Taxonomy" id="1448309"/>
    <lineage>
        <taxon>Eukaryota</taxon>
        <taxon>Fungi</taxon>
        <taxon>Dikarya</taxon>
        <taxon>Basidiomycota</taxon>
        <taxon>Agaricomycotina</taxon>
        <taxon>Agaricomycetes</taxon>
        <taxon>Cantharellales</taxon>
        <taxon>Hydnaceae</taxon>
        <taxon>Hydnum</taxon>
    </lineage>
</organism>
<keyword evidence="3" id="KW-1185">Reference proteome</keyword>
<evidence type="ECO:0000313" key="2">
    <source>
        <dbReference type="EMBL" id="KAF9514573.1"/>
    </source>
</evidence>
<proteinExistence type="predicted"/>
<sequence length="280" mass="31565">MPRKTQVTVQQQARPTHSNKPKADPAPSEIPLSLEAILSRLDQLEKSDVQQGQTIRALENTIQDLRESDVQQGQTTLAHENTIQDLQESHVQQGQTIRAHENAIQNLQESDARQGRAIRAHENTIQDLQESDARQDWAICGLQQRQQTMMQAIAGDRVAINAIRIRVLLDHGRDHLARLCGYTNWDDLELKIPSDSLRDLVHKVLNTSKDPNWKAIGRKPEVLNMLLEPSTLRRDGNTAAHASTQELIPHGVLAMSVNWERAVMTTIFRAVYGIEPDANF</sequence>
<gene>
    <name evidence="2" type="ORF">BS47DRAFT_1342880</name>
</gene>
<evidence type="ECO:0000313" key="3">
    <source>
        <dbReference type="Proteomes" id="UP000886523"/>
    </source>
</evidence>
<feature type="region of interest" description="Disordered" evidence="1">
    <location>
        <begin position="1"/>
        <end position="29"/>
    </location>
</feature>
<dbReference type="OrthoDB" id="2628273at2759"/>
<accession>A0A9P6AYX7</accession>
<protein>
    <submittedName>
        <fullName evidence="2">Uncharacterized protein</fullName>
    </submittedName>
</protein>
<name>A0A9P6AYX7_9AGAM</name>
<dbReference type="AlphaFoldDB" id="A0A9P6AYX7"/>
<evidence type="ECO:0000256" key="1">
    <source>
        <dbReference type="SAM" id="MobiDB-lite"/>
    </source>
</evidence>
<dbReference type="PANTHER" id="PTHR38753">
    <property type="entry name" value="SLR1441 PROTEIN"/>
    <property type="match status" value="1"/>
</dbReference>
<dbReference type="Proteomes" id="UP000886523">
    <property type="component" value="Unassembled WGS sequence"/>
</dbReference>
<reference evidence="2" key="1">
    <citation type="journal article" date="2020" name="Nat. Commun.">
        <title>Large-scale genome sequencing of mycorrhizal fungi provides insights into the early evolution of symbiotic traits.</title>
        <authorList>
            <person name="Miyauchi S."/>
            <person name="Kiss E."/>
            <person name="Kuo A."/>
            <person name="Drula E."/>
            <person name="Kohler A."/>
            <person name="Sanchez-Garcia M."/>
            <person name="Morin E."/>
            <person name="Andreopoulos B."/>
            <person name="Barry K.W."/>
            <person name="Bonito G."/>
            <person name="Buee M."/>
            <person name="Carver A."/>
            <person name="Chen C."/>
            <person name="Cichocki N."/>
            <person name="Clum A."/>
            <person name="Culley D."/>
            <person name="Crous P.W."/>
            <person name="Fauchery L."/>
            <person name="Girlanda M."/>
            <person name="Hayes R.D."/>
            <person name="Keri Z."/>
            <person name="LaButti K."/>
            <person name="Lipzen A."/>
            <person name="Lombard V."/>
            <person name="Magnuson J."/>
            <person name="Maillard F."/>
            <person name="Murat C."/>
            <person name="Nolan M."/>
            <person name="Ohm R.A."/>
            <person name="Pangilinan J."/>
            <person name="Pereira M.F."/>
            <person name="Perotto S."/>
            <person name="Peter M."/>
            <person name="Pfister S."/>
            <person name="Riley R."/>
            <person name="Sitrit Y."/>
            <person name="Stielow J.B."/>
            <person name="Szollosi G."/>
            <person name="Zifcakova L."/>
            <person name="Stursova M."/>
            <person name="Spatafora J.W."/>
            <person name="Tedersoo L."/>
            <person name="Vaario L.M."/>
            <person name="Yamada A."/>
            <person name="Yan M."/>
            <person name="Wang P."/>
            <person name="Xu J."/>
            <person name="Bruns T."/>
            <person name="Baldrian P."/>
            <person name="Vilgalys R."/>
            <person name="Dunand C."/>
            <person name="Henrissat B."/>
            <person name="Grigoriev I.V."/>
            <person name="Hibbett D."/>
            <person name="Nagy L.G."/>
            <person name="Martin F.M."/>
        </authorList>
    </citation>
    <scope>NUCLEOTIDE SEQUENCE</scope>
    <source>
        <strain evidence="2">UP504</strain>
    </source>
</reference>
<dbReference type="PANTHER" id="PTHR38753:SF1">
    <property type="entry name" value="SLR1441 PROTEIN"/>
    <property type="match status" value="1"/>
</dbReference>
<feature type="compositionally biased region" description="Polar residues" evidence="1">
    <location>
        <begin position="1"/>
        <end position="18"/>
    </location>
</feature>